<dbReference type="EMBL" id="BNDS01000009">
    <property type="protein sequence ID" value="GHH98889.1"/>
    <property type="molecule type" value="Genomic_DNA"/>
</dbReference>
<evidence type="ECO:0000313" key="1">
    <source>
        <dbReference type="EMBL" id="GHH98889.1"/>
    </source>
</evidence>
<evidence type="ECO:0000313" key="2">
    <source>
        <dbReference type="Proteomes" id="UP000637074"/>
    </source>
</evidence>
<dbReference type="RefSeq" id="WP_191273140.1">
    <property type="nucleotide sequence ID" value="NZ_BNDS01000009.1"/>
</dbReference>
<organism evidence="1 2">
    <name type="scientific">Neobacillus kokaensis</name>
    <dbReference type="NCBI Taxonomy" id="2759023"/>
    <lineage>
        <taxon>Bacteria</taxon>
        <taxon>Bacillati</taxon>
        <taxon>Bacillota</taxon>
        <taxon>Bacilli</taxon>
        <taxon>Bacillales</taxon>
        <taxon>Bacillaceae</taxon>
        <taxon>Neobacillus</taxon>
    </lineage>
</organism>
<dbReference type="Proteomes" id="UP000637074">
    <property type="component" value="Unassembled WGS sequence"/>
</dbReference>
<comment type="caution">
    <text evidence="1">The sequence shown here is derived from an EMBL/GenBank/DDBJ whole genome shotgun (WGS) entry which is preliminary data.</text>
</comment>
<sequence length="144" mass="17092">MLYIWNIEKIIDETLQIHNLSINYEINNTLTVPMSYNVSTNTIKFNYLQVNGYISKIRINETAENFVKIILYRVIGYYLDFKKNKHDLRILMYGEDDEIKKLKTVIETNAWEYGRTLVPEHLLRGYDQVRELDKALINGKLTNI</sequence>
<protein>
    <submittedName>
        <fullName evidence="1">Uncharacterized protein</fullName>
    </submittedName>
</protein>
<keyword evidence="2" id="KW-1185">Reference proteome</keyword>
<proteinExistence type="predicted"/>
<gene>
    <name evidence="1" type="ORF">AM1BK_24320</name>
</gene>
<reference evidence="1 2" key="1">
    <citation type="journal article" date="2022" name="Int. J. Syst. Evol. Microbiol.">
        <title>Neobacillus kokaensis sp. nov., isolated from soil.</title>
        <authorList>
            <person name="Yuki K."/>
            <person name="Matsubara H."/>
            <person name="Yamaguchi S."/>
        </authorList>
    </citation>
    <scope>NUCLEOTIDE SEQUENCE [LARGE SCALE GENOMIC DNA]</scope>
    <source>
        <strain evidence="1 2">LOB 377</strain>
    </source>
</reference>
<name>A0ABQ3N2R5_9BACI</name>
<accession>A0ABQ3N2R5</accession>